<feature type="chain" id="PRO_5015717525" description="Lipoprotein" evidence="2">
    <location>
        <begin position="21"/>
        <end position="143"/>
    </location>
</feature>
<keyword evidence="4" id="KW-1185">Reference proteome</keyword>
<dbReference type="Proteomes" id="UP000238338">
    <property type="component" value="Unassembled WGS sequence"/>
</dbReference>
<comment type="caution">
    <text evidence="3">The sequence shown here is derived from an EMBL/GenBank/DDBJ whole genome shotgun (WGS) entry which is preliminary data.</text>
</comment>
<feature type="compositionally biased region" description="Basic and acidic residues" evidence="1">
    <location>
        <begin position="124"/>
        <end position="143"/>
    </location>
</feature>
<organism evidence="3 4">
    <name type="scientific">Albidovulum denitrificans</name>
    <dbReference type="NCBI Taxonomy" id="404881"/>
    <lineage>
        <taxon>Bacteria</taxon>
        <taxon>Pseudomonadati</taxon>
        <taxon>Pseudomonadota</taxon>
        <taxon>Alphaproteobacteria</taxon>
        <taxon>Rhodobacterales</taxon>
        <taxon>Paracoccaceae</taxon>
        <taxon>Albidovulum</taxon>
    </lineage>
</organism>
<evidence type="ECO:0008006" key="5">
    <source>
        <dbReference type="Google" id="ProtNLM"/>
    </source>
</evidence>
<evidence type="ECO:0000313" key="4">
    <source>
        <dbReference type="Proteomes" id="UP000238338"/>
    </source>
</evidence>
<gene>
    <name evidence="3" type="ORF">LX70_02161</name>
</gene>
<accession>A0A2S8S702</accession>
<proteinExistence type="predicted"/>
<dbReference type="RefSeq" id="WP_211301698.1">
    <property type="nucleotide sequence ID" value="NZ_PVEP01000004.1"/>
</dbReference>
<protein>
    <recommendedName>
        <fullName evidence="5">Lipoprotein</fullName>
    </recommendedName>
</protein>
<sequence length="143" mass="15553">MKNGMTAIVLSATVALSACAEKSSNISAAYVSPMMYQNLSCRQISEEANRVSSRASQVMGAQDKKASNDATATAVGMVLFWPALFFIKGDSETSAEVSRLKGEMEALEQASIRKNCGIVFKKAPPKEEPKKKKEVERKNFNNP</sequence>
<evidence type="ECO:0000313" key="3">
    <source>
        <dbReference type="EMBL" id="PQV56589.1"/>
    </source>
</evidence>
<dbReference type="EMBL" id="PVEP01000004">
    <property type="protein sequence ID" value="PQV56589.1"/>
    <property type="molecule type" value="Genomic_DNA"/>
</dbReference>
<evidence type="ECO:0000256" key="1">
    <source>
        <dbReference type="SAM" id="MobiDB-lite"/>
    </source>
</evidence>
<dbReference type="PROSITE" id="PS51257">
    <property type="entry name" value="PROKAR_LIPOPROTEIN"/>
    <property type="match status" value="1"/>
</dbReference>
<reference evidence="3 4" key="1">
    <citation type="submission" date="2018-02" db="EMBL/GenBank/DDBJ databases">
        <title>Genomic Encyclopedia of Archaeal and Bacterial Type Strains, Phase II (KMG-II): from individual species to whole genera.</title>
        <authorList>
            <person name="Goeker M."/>
        </authorList>
    </citation>
    <scope>NUCLEOTIDE SEQUENCE [LARGE SCALE GENOMIC DNA]</scope>
    <source>
        <strain evidence="3 4">DSM 18921</strain>
    </source>
</reference>
<dbReference type="AlphaFoldDB" id="A0A2S8S702"/>
<feature type="region of interest" description="Disordered" evidence="1">
    <location>
        <begin position="121"/>
        <end position="143"/>
    </location>
</feature>
<keyword evidence="2" id="KW-0732">Signal</keyword>
<name>A0A2S8S702_9RHOB</name>
<feature type="signal peptide" evidence="2">
    <location>
        <begin position="1"/>
        <end position="20"/>
    </location>
</feature>
<evidence type="ECO:0000256" key="2">
    <source>
        <dbReference type="SAM" id="SignalP"/>
    </source>
</evidence>